<evidence type="ECO:0000256" key="8">
    <source>
        <dbReference type="ARBA" id="ARBA00022723"/>
    </source>
</evidence>
<dbReference type="Pfam" id="PF00027">
    <property type="entry name" value="cNMP_binding"/>
    <property type="match status" value="3"/>
</dbReference>
<evidence type="ECO:0000256" key="5">
    <source>
        <dbReference type="ARBA" id="ARBA00022527"/>
    </source>
</evidence>
<evidence type="ECO:0000259" key="19">
    <source>
        <dbReference type="PROSITE" id="PS50011"/>
    </source>
</evidence>
<comment type="caution">
    <text evidence="22">The sequence shown here is derived from an EMBL/GenBank/DDBJ whole genome shotgun (WGS) entry which is preliminary data.</text>
</comment>
<keyword evidence="9 17" id="KW-0547">Nucleotide-binding</keyword>
<evidence type="ECO:0000256" key="1">
    <source>
        <dbReference type="ARBA" id="ARBA00001946"/>
    </source>
</evidence>
<dbReference type="GO" id="GO:0004691">
    <property type="term" value="F:cAMP-dependent protein kinase activity"/>
    <property type="evidence" value="ECO:0007669"/>
    <property type="project" value="TreeGrafter"/>
</dbReference>
<dbReference type="InterPro" id="IPR011009">
    <property type="entry name" value="Kinase-like_dom_sf"/>
</dbReference>
<name>A0A833S9V3_PHYIN</name>
<comment type="cofactor">
    <cofactor evidence="1">
        <name>Mg(2+)</name>
        <dbReference type="ChEBI" id="CHEBI:18420"/>
    </cofactor>
</comment>
<dbReference type="InterPro" id="IPR018490">
    <property type="entry name" value="cNMP-bd_dom_sf"/>
</dbReference>
<evidence type="ECO:0000256" key="10">
    <source>
        <dbReference type="ARBA" id="ARBA00022777"/>
    </source>
</evidence>
<dbReference type="InterPro" id="IPR000961">
    <property type="entry name" value="AGC-kinase_C"/>
</dbReference>
<evidence type="ECO:0000256" key="14">
    <source>
        <dbReference type="ARBA" id="ARBA00024113"/>
    </source>
</evidence>
<keyword evidence="13" id="KW-0142">cGMP-binding</keyword>
<evidence type="ECO:0000256" key="9">
    <source>
        <dbReference type="ARBA" id="ARBA00022741"/>
    </source>
</evidence>
<proteinExistence type="inferred from homology"/>
<evidence type="ECO:0000256" key="3">
    <source>
        <dbReference type="ARBA" id="ARBA00012428"/>
    </source>
</evidence>
<dbReference type="Proteomes" id="UP000602510">
    <property type="component" value="Unassembled WGS sequence"/>
</dbReference>
<evidence type="ECO:0000256" key="15">
    <source>
        <dbReference type="ARBA" id="ARBA00047298"/>
    </source>
</evidence>
<dbReference type="Gene3D" id="3.30.200.20">
    <property type="entry name" value="Phosphorylase Kinase, domain 1"/>
    <property type="match status" value="1"/>
</dbReference>
<feature type="domain" description="AGC-kinase C-terminal" evidence="21">
    <location>
        <begin position="793"/>
        <end position="846"/>
    </location>
</feature>
<reference evidence="22" key="1">
    <citation type="submission" date="2020-04" db="EMBL/GenBank/DDBJ databases">
        <title>Hybrid Assembly of Korean Phytophthora infestans isolates.</title>
        <authorList>
            <person name="Prokchorchik M."/>
            <person name="Lee Y."/>
            <person name="Seo J."/>
            <person name="Cho J.-H."/>
            <person name="Park Y.-E."/>
            <person name="Jang D.-C."/>
            <person name="Im J.-S."/>
            <person name="Choi J.-G."/>
            <person name="Park H.-J."/>
            <person name="Lee G.-B."/>
            <person name="Lee Y.-G."/>
            <person name="Hong S.-Y."/>
            <person name="Cho K."/>
            <person name="Sohn K.H."/>
        </authorList>
    </citation>
    <scope>NUCLEOTIDE SEQUENCE</scope>
    <source>
        <strain evidence="22">KR_1_A1</strain>
    </source>
</reference>
<dbReference type="GO" id="GO:0005524">
    <property type="term" value="F:ATP binding"/>
    <property type="evidence" value="ECO:0007669"/>
    <property type="project" value="UniProtKB-UniRule"/>
</dbReference>
<dbReference type="InterPro" id="IPR008271">
    <property type="entry name" value="Ser/Thr_kinase_AS"/>
</dbReference>
<dbReference type="PROSITE" id="PS00889">
    <property type="entry name" value="CNMP_BINDING_2"/>
    <property type="match status" value="1"/>
</dbReference>
<dbReference type="InterPro" id="IPR017441">
    <property type="entry name" value="Protein_kinase_ATP_BS"/>
</dbReference>
<comment type="catalytic activity">
    <reaction evidence="15">
        <text>L-threonyl-[protein] + ATP = O-phospho-L-threonyl-[protein] + ADP + H(+)</text>
        <dbReference type="Rhea" id="RHEA:46608"/>
        <dbReference type="Rhea" id="RHEA-COMP:11060"/>
        <dbReference type="Rhea" id="RHEA-COMP:11605"/>
        <dbReference type="ChEBI" id="CHEBI:15378"/>
        <dbReference type="ChEBI" id="CHEBI:30013"/>
        <dbReference type="ChEBI" id="CHEBI:30616"/>
        <dbReference type="ChEBI" id="CHEBI:61977"/>
        <dbReference type="ChEBI" id="CHEBI:456216"/>
        <dbReference type="EC" id="2.7.11.12"/>
    </reaction>
</comment>
<dbReference type="CDD" id="cd00038">
    <property type="entry name" value="CAP_ED"/>
    <property type="match status" value="3"/>
</dbReference>
<keyword evidence="6" id="KW-0140">cGMP</keyword>
<dbReference type="InterPro" id="IPR014710">
    <property type="entry name" value="RmlC-like_jellyroll"/>
</dbReference>
<dbReference type="EMBL" id="WSZM01000672">
    <property type="protein sequence ID" value="KAF4030518.1"/>
    <property type="molecule type" value="Genomic_DNA"/>
</dbReference>
<dbReference type="PRINTS" id="PR00103">
    <property type="entry name" value="CAMPKINASE"/>
</dbReference>
<dbReference type="InterPro" id="IPR018488">
    <property type="entry name" value="cNMP-bd_CS"/>
</dbReference>
<dbReference type="Gene3D" id="2.60.120.10">
    <property type="entry name" value="Jelly Rolls"/>
    <property type="match status" value="3"/>
</dbReference>
<evidence type="ECO:0000256" key="13">
    <source>
        <dbReference type="ARBA" id="ARBA00022992"/>
    </source>
</evidence>
<dbReference type="SMART" id="SM00100">
    <property type="entry name" value="cNMP"/>
    <property type="match status" value="3"/>
</dbReference>
<keyword evidence="23" id="KW-1185">Reference proteome</keyword>
<dbReference type="PROSITE" id="PS51285">
    <property type="entry name" value="AGC_KINASE_CTER"/>
    <property type="match status" value="1"/>
</dbReference>
<feature type="region of interest" description="Disordered" evidence="18">
    <location>
        <begin position="59"/>
        <end position="89"/>
    </location>
</feature>
<evidence type="ECO:0000256" key="11">
    <source>
        <dbReference type="ARBA" id="ARBA00022840"/>
    </source>
</evidence>
<keyword evidence="10 22" id="KW-0418">Kinase</keyword>
<sequence length="846" mass="94727">MGAGASASPREKESDLTPRIAGDLALFSAIQREYDQMATEELGNEVIFERMKQICKTAYAPRDPNAPKSAPANGRGLYRRSSDPQRKKREVVYSKGLDVTRDTLPKRQSESKTPECAAMLKKALQCVLFTDSSDEEMDRLLFLMKRIKVEAEQNVIKQGDLGDQFYVVHSGSLEVIVNTAVLGYLKPGDHFGELALIYDAPRAATVRAATNSILWTLDRDEFRMMQARSSSDSLVKRAKWLRQVEILASLSERQLALLAGVLSAVTYSDGEMIINQGDVGDTFFIVEEGNVSCQMEGPRGFKHSDAMRTELAILGPGDYFGEMALLSDMPRNASIYAKGSVKCLSLGRQEFDSILGPLTDVLDRNSRIRILRTIPAFATKSQEALDYAVSQLEIKAFQDSQCIFRQGDTAVAFYIVKSGCVKVIKKRHDGNNNLVTEELLLKANDTFGGEVFEQADKYSCTVISAGRSQCQRLKVSSLARSGSRQFTQRVNMGEQGRIKSCTLTLDDIRVAGVLGEGSFGKVVMVDALLDGAEEQPMALKIMAKSHIIESDQQVQVMREKQILMTIPQHPFIVDLYATYQDANNLYMLMELVQGGELFTLLHNEEFIETVDESSVRFYSANAVLGLQHMHRYDYAYRDLKPENLLISREGYLKFVDFGFAKKIPFTVVNSEGIEEVHSRTFTLCGTLEYLAPEFVLNTGHDLAVDYWALGILIYEMLVGYTPFGTGDGDTTQLFRNIAMIRTGTNSVDFPFHLLENCPHACDLVRRLLQGDPTKRIGVGINGDQELRQHPWFSRIEWDKLYSMNLEPPYLPPISGKYDISLFEGEIGNRAKDRVFDGQGDEYFVGF</sequence>
<keyword evidence="8" id="KW-0479">Metal-binding</keyword>
<evidence type="ECO:0000259" key="20">
    <source>
        <dbReference type="PROSITE" id="PS50042"/>
    </source>
</evidence>
<keyword evidence="11 17" id="KW-0067">ATP-binding</keyword>
<dbReference type="FunFam" id="1.10.510.10:FF:000571">
    <property type="entry name" value="Maternal embryonic leucine zipper kinase"/>
    <property type="match status" value="1"/>
</dbReference>
<dbReference type="PROSITE" id="PS50011">
    <property type="entry name" value="PROTEIN_KINASE_DOM"/>
    <property type="match status" value="1"/>
</dbReference>
<evidence type="ECO:0000256" key="17">
    <source>
        <dbReference type="PROSITE-ProRule" id="PRU10141"/>
    </source>
</evidence>
<feature type="domain" description="Protein kinase" evidence="19">
    <location>
        <begin position="508"/>
        <end position="792"/>
    </location>
</feature>
<dbReference type="PROSITE" id="PS00108">
    <property type="entry name" value="PROTEIN_KINASE_ST"/>
    <property type="match status" value="1"/>
</dbReference>
<evidence type="ECO:0000313" key="22">
    <source>
        <dbReference type="EMBL" id="KAF4030518.1"/>
    </source>
</evidence>
<dbReference type="PROSITE" id="PS00888">
    <property type="entry name" value="CNMP_BINDING_1"/>
    <property type="match status" value="2"/>
</dbReference>
<evidence type="ECO:0000256" key="7">
    <source>
        <dbReference type="ARBA" id="ARBA00022679"/>
    </source>
</evidence>
<evidence type="ECO:0000256" key="12">
    <source>
        <dbReference type="ARBA" id="ARBA00022842"/>
    </source>
</evidence>
<feature type="binding site" evidence="17">
    <location>
        <position position="540"/>
    </location>
    <ligand>
        <name>ATP</name>
        <dbReference type="ChEBI" id="CHEBI:30616"/>
    </ligand>
</feature>
<evidence type="ECO:0000256" key="4">
    <source>
        <dbReference type="ARBA" id="ARBA00022490"/>
    </source>
</evidence>
<organism evidence="22 23">
    <name type="scientific">Phytophthora infestans</name>
    <name type="common">Potato late blight agent</name>
    <name type="synonym">Botrytis infestans</name>
    <dbReference type="NCBI Taxonomy" id="4787"/>
    <lineage>
        <taxon>Eukaryota</taxon>
        <taxon>Sar</taxon>
        <taxon>Stramenopiles</taxon>
        <taxon>Oomycota</taxon>
        <taxon>Peronosporomycetes</taxon>
        <taxon>Peronosporales</taxon>
        <taxon>Peronosporaceae</taxon>
        <taxon>Phytophthora</taxon>
    </lineage>
</organism>
<dbReference type="GO" id="GO:0046872">
    <property type="term" value="F:metal ion binding"/>
    <property type="evidence" value="ECO:0007669"/>
    <property type="project" value="UniProtKB-KW"/>
</dbReference>
<dbReference type="InterPro" id="IPR000595">
    <property type="entry name" value="cNMP-bd_dom"/>
</dbReference>
<dbReference type="Gene3D" id="1.10.510.10">
    <property type="entry name" value="Transferase(Phosphotransferase) domain 1"/>
    <property type="match status" value="1"/>
</dbReference>
<protein>
    <recommendedName>
        <fullName evidence="14">cGMP-dependent protein kinase</fullName>
        <ecNumber evidence="3">2.7.11.12</ecNumber>
    </recommendedName>
</protein>
<dbReference type="Pfam" id="PF00069">
    <property type="entry name" value="Pkinase"/>
    <property type="match status" value="1"/>
</dbReference>
<dbReference type="SUPFAM" id="SSF51206">
    <property type="entry name" value="cAMP-binding domain-like"/>
    <property type="match status" value="3"/>
</dbReference>
<dbReference type="PROSITE" id="PS00107">
    <property type="entry name" value="PROTEIN_KINASE_ATP"/>
    <property type="match status" value="1"/>
</dbReference>
<evidence type="ECO:0000313" key="23">
    <source>
        <dbReference type="Proteomes" id="UP000602510"/>
    </source>
</evidence>
<dbReference type="GO" id="GO:0030553">
    <property type="term" value="F:cGMP binding"/>
    <property type="evidence" value="ECO:0007669"/>
    <property type="project" value="UniProtKB-KW"/>
</dbReference>
<dbReference type="GO" id="GO:0005952">
    <property type="term" value="C:cAMP-dependent protein kinase complex"/>
    <property type="evidence" value="ECO:0007669"/>
    <property type="project" value="TreeGrafter"/>
</dbReference>
<dbReference type="PANTHER" id="PTHR24353">
    <property type="entry name" value="CYCLIC NUCLEOTIDE-DEPENDENT PROTEIN KINASE"/>
    <property type="match status" value="1"/>
</dbReference>
<dbReference type="EC" id="2.7.11.12" evidence="3"/>
<feature type="domain" description="Cyclic nucleotide-binding" evidence="20">
    <location>
        <begin position="246"/>
        <end position="365"/>
    </location>
</feature>
<dbReference type="PROSITE" id="PS50042">
    <property type="entry name" value="CNMP_BINDING_3"/>
    <property type="match status" value="3"/>
</dbReference>
<dbReference type="SUPFAM" id="SSF56112">
    <property type="entry name" value="Protein kinase-like (PK-like)"/>
    <property type="match status" value="1"/>
</dbReference>
<evidence type="ECO:0000256" key="6">
    <source>
        <dbReference type="ARBA" id="ARBA00022535"/>
    </source>
</evidence>
<accession>A0A833S9V3</accession>
<dbReference type="GO" id="GO:0004692">
    <property type="term" value="F:cGMP-dependent protein kinase activity"/>
    <property type="evidence" value="ECO:0007669"/>
    <property type="project" value="UniProtKB-EC"/>
</dbReference>
<gene>
    <name evidence="22" type="ORF">GN244_ATG17692</name>
</gene>
<evidence type="ECO:0000256" key="2">
    <source>
        <dbReference type="ARBA" id="ARBA00006352"/>
    </source>
</evidence>
<evidence type="ECO:0000259" key="21">
    <source>
        <dbReference type="PROSITE" id="PS51285"/>
    </source>
</evidence>
<dbReference type="SMART" id="SM00220">
    <property type="entry name" value="S_TKc"/>
    <property type="match status" value="1"/>
</dbReference>
<evidence type="ECO:0000256" key="16">
    <source>
        <dbReference type="ARBA" id="ARBA00047462"/>
    </source>
</evidence>
<feature type="domain" description="Cyclic nucleotide-binding" evidence="20">
    <location>
        <begin position="376"/>
        <end position="480"/>
    </location>
</feature>
<keyword evidence="5" id="KW-0723">Serine/threonine-protein kinase</keyword>
<dbReference type="InterPro" id="IPR000719">
    <property type="entry name" value="Prot_kinase_dom"/>
</dbReference>
<dbReference type="PANTHER" id="PTHR24353:SF37">
    <property type="entry name" value="CAMP-DEPENDENT PROTEIN KINASE CATALYTIC SUBUNIT PRKX"/>
    <property type="match status" value="1"/>
</dbReference>
<feature type="domain" description="Cyclic nucleotide-binding" evidence="20">
    <location>
        <begin position="128"/>
        <end position="225"/>
    </location>
</feature>
<keyword evidence="7" id="KW-0808">Transferase</keyword>
<evidence type="ECO:0000256" key="18">
    <source>
        <dbReference type="SAM" id="MobiDB-lite"/>
    </source>
</evidence>
<dbReference type="AlphaFoldDB" id="A0A833S9V3"/>
<keyword evidence="4" id="KW-0963">Cytoplasm</keyword>
<comment type="similarity">
    <text evidence="2">Belongs to the protein kinase superfamily. AGC Ser/Thr protein kinase family. cGMP subfamily.</text>
</comment>
<comment type="catalytic activity">
    <reaction evidence="16">
        <text>L-seryl-[protein] + ATP = O-phospho-L-seryl-[protein] + ADP + H(+)</text>
        <dbReference type="Rhea" id="RHEA:17989"/>
        <dbReference type="Rhea" id="RHEA-COMP:9863"/>
        <dbReference type="Rhea" id="RHEA-COMP:11604"/>
        <dbReference type="ChEBI" id="CHEBI:15378"/>
        <dbReference type="ChEBI" id="CHEBI:29999"/>
        <dbReference type="ChEBI" id="CHEBI:30616"/>
        <dbReference type="ChEBI" id="CHEBI:83421"/>
        <dbReference type="ChEBI" id="CHEBI:456216"/>
        <dbReference type="EC" id="2.7.11.12"/>
    </reaction>
</comment>
<keyword evidence="12" id="KW-0460">Magnesium</keyword>